<dbReference type="Pfam" id="PF04966">
    <property type="entry name" value="OprB"/>
    <property type="match status" value="1"/>
</dbReference>
<dbReference type="EMBL" id="CAADFA010000636">
    <property type="protein sequence ID" value="VFJ72130.1"/>
    <property type="molecule type" value="Genomic_DNA"/>
</dbReference>
<sequence>MPISNTTVVRFPDIETRMVPFAFLAAILPFSVQAYDVSDDWFVGATTTGVVQQGEFSGTDIDDTARATLVTDIGINYQPTDRDEFDLVVSFAFGDSLSKVSPYATHTPYADDLADALEDINGRRDYLLTAWYRRTFALGEDISLALTGGIIDSTGYIDDNAFANDEVSQFMNDAFVNDTLMKPPSYDAGIVAELDIADNWLVEDASWSVRSVWMNTKNVGGGLDGGDETYNYYATQLGLHTQTGNYRLLAQYTTDEFLDPEEEDTEELMYFGFSADKKITDIIGVFSRVSWQDNDAAIAHDTLYSGGFNIDGSLWGRADDEIGIAYAHLDGGNTEIDRTDITEGYVKFQLTKSTDLTLDLQYMDEDATDADGPYGFIYGIRASAYF</sequence>
<dbReference type="Gene3D" id="2.40.160.180">
    <property type="entry name" value="Carbohydrate-selective porin OprB"/>
    <property type="match status" value="1"/>
</dbReference>
<dbReference type="GO" id="GO:0015288">
    <property type="term" value="F:porin activity"/>
    <property type="evidence" value="ECO:0007669"/>
    <property type="project" value="InterPro"/>
</dbReference>
<evidence type="ECO:0000256" key="1">
    <source>
        <dbReference type="ARBA" id="ARBA00008769"/>
    </source>
</evidence>
<dbReference type="GO" id="GO:0016020">
    <property type="term" value="C:membrane"/>
    <property type="evidence" value="ECO:0007669"/>
    <property type="project" value="InterPro"/>
</dbReference>
<proteinExistence type="inferred from homology"/>
<accession>A0A450WWN1</accession>
<dbReference type="InterPro" id="IPR038673">
    <property type="entry name" value="OprB_sf"/>
</dbReference>
<comment type="similarity">
    <text evidence="1 2">Belongs to the OprB family.</text>
</comment>
<gene>
    <name evidence="3" type="ORF">BECKFM1743A_GA0114220_102173</name>
    <name evidence="5" type="ORF">BECKFM1743B_GA0114221_107852</name>
    <name evidence="4" type="ORF">BECKFM1743C_GA0114222_106361</name>
</gene>
<reference evidence="5" key="1">
    <citation type="submission" date="2019-02" db="EMBL/GenBank/DDBJ databases">
        <authorList>
            <person name="Gruber-Vodicka R. H."/>
            <person name="Seah K. B. B."/>
        </authorList>
    </citation>
    <scope>NUCLEOTIDE SEQUENCE</scope>
    <source>
        <strain evidence="3">BECK_BZ163</strain>
        <strain evidence="5">BECK_BZ164</strain>
        <strain evidence="4">BECK_BZ165</strain>
    </source>
</reference>
<evidence type="ECO:0000313" key="3">
    <source>
        <dbReference type="EMBL" id="VFJ58529.1"/>
    </source>
</evidence>
<name>A0A450WWN1_9GAMM</name>
<dbReference type="EMBL" id="CAADEZ010000217">
    <property type="protein sequence ID" value="VFJ58529.1"/>
    <property type="molecule type" value="Genomic_DNA"/>
</dbReference>
<dbReference type="EMBL" id="CAADFL010000785">
    <property type="protein sequence ID" value="VFK21427.1"/>
    <property type="molecule type" value="Genomic_DNA"/>
</dbReference>
<evidence type="ECO:0000313" key="5">
    <source>
        <dbReference type="EMBL" id="VFK21427.1"/>
    </source>
</evidence>
<protein>
    <submittedName>
        <fullName evidence="5">Porin</fullName>
    </submittedName>
</protein>
<dbReference type="GO" id="GO:0008643">
    <property type="term" value="P:carbohydrate transport"/>
    <property type="evidence" value="ECO:0007669"/>
    <property type="project" value="InterPro"/>
</dbReference>
<dbReference type="AlphaFoldDB" id="A0A450WWN1"/>
<evidence type="ECO:0000313" key="4">
    <source>
        <dbReference type="EMBL" id="VFJ72130.1"/>
    </source>
</evidence>
<evidence type="ECO:0000256" key="2">
    <source>
        <dbReference type="RuleBase" id="RU363072"/>
    </source>
</evidence>
<organism evidence="5">
    <name type="scientific">Candidatus Kentrum sp. FM</name>
    <dbReference type="NCBI Taxonomy" id="2126340"/>
    <lineage>
        <taxon>Bacteria</taxon>
        <taxon>Pseudomonadati</taxon>
        <taxon>Pseudomonadota</taxon>
        <taxon>Gammaproteobacteria</taxon>
        <taxon>Candidatus Kentrum</taxon>
    </lineage>
</organism>
<dbReference type="InterPro" id="IPR007049">
    <property type="entry name" value="Carb-sel_porin_OprB"/>
</dbReference>